<dbReference type="Proteomes" id="UP000799750">
    <property type="component" value="Unassembled WGS sequence"/>
</dbReference>
<evidence type="ECO:0000313" key="3">
    <source>
        <dbReference type="Proteomes" id="UP000799750"/>
    </source>
</evidence>
<keyword evidence="3" id="KW-1185">Reference proteome</keyword>
<gene>
    <name evidence="2" type="ORF">BU16DRAFT_585199</name>
</gene>
<accession>A0A6A6QGT0</accession>
<reference evidence="2" key="1">
    <citation type="journal article" date="2020" name="Stud. Mycol.">
        <title>101 Dothideomycetes genomes: a test case for predicting lifestyles and emergence of pathogens.</title>
        <authorList>
            <person name="Haridas S."/>
            <person name="Albert R."/>
            <person name="Binder M."/>
            <person name="Bloem J."/>
            <person name="Labutti K."/>
            <person name="Salamov A."/>
            <person name="Andreopoulos B."/>
            <person name="Baker S."/>
            <person name="Barry K."/>
            <person name="Bills G."/>
            <person name="Bluhm B."/>
            <person name="Cannon C."/>
            <person name="Castanera R."/>
            <person name="Culley D."/>
            <person name="Daum C."/>
            <person name="Ezra D."/>
            <person name="Gonzalez J."/>
            <person name="Henrissat B."/>
            <person name="Kuo A."/>
            <person name="Liang C."/>
            <person name="Lipzen A."/>
            <person name="Lutzoni F."/>
            <person name="Magnuson J."/>
            <person name="Mondo S."/>
            <person name="Nolan M."/>
            <person name="Ohm R."/>
            <person name="Pangilinan J."/>
            <person name="Park H.-J."/>
            <person name="Ramirez L."/>
            <person name="Alfaro M."/>
            <person name="Sun H."/>
            <person name="Tritt A."/>
            <person name="Yoshinaga Y."/>
            <person name="Zwiers L.-H."/>
            <person name="Turgeon B."/>
            <person name="Goodwin S."/>
            <person name="Spatafora J."/>
            <person name="Crous P."/>
            <person name="Grigoriev I."/>
        </authorList>
    </citation>
    <scope>NUCLEOTIDE SEQUENCE</scope>
    <source>
        <strain evidence="2">CBS 269.34</strain>
    </source>
</reference>
<feature type="compositionally biased region" description="Basic and acidic residues" evidence="1">
    <location>
        <begin position="167"/>
        <end position="183"/>
    </location>
</feature>
<feature type="compositionally biased region" description="Basic and acidic residues" evidence="1">
    <location>
        <begin position="81"/>
        <end position="133"/>
    </location>
</feature>
<proteinExistence type="predicted"/>
<feature type="region of interest" description="Disordered" evidence="1">
    <location>
        <begin position="63"/>
        <end position="183"/>
    </location>
</feature>
<sequence>MRFSNSLVSADELAEWRLLLPETPWATLPNKELALLVAEHKDAERRRKEDEVKRFLVRHGGVVADKVGGSEDRDGDGETLLEDRGDVAEEGGKEDDVEREDVERGDDVERDDVVVERGDDVETGRDGEEQGEKEAEETVDEEQDPHEGDEVDDAERSQSAPVSECPYIDKSKHESGSAPAHHHDAGLSELKAIFNAVLLKFVTAAEGLRDFNHRFQSFTCEREPPHIVKDTQSYQETRMKDGLPLTQGWEHKGSSREFETSVEDAIGRLRGLIRELGVSEKTAEDSVKNGKGDLEEGVELDDARFQDADE</sequence>
<feature type="compositionally biased region" description="Basic and acidic residues" evidence="1">
    <location>
        <begin position="279"/>
        <end position="294"/>
    </location>
</feature>
<name>A0A6A6QGT0_9PEZI</name>
<feature type="compositionally biased region" description="Acidic residues" evidence="1">
    <location>
        <begin position="134"/>
        <end position="153"/>
    </location>
</feature>
<feature type="compositionally biased region" description="Basic and acidic residues" evidence="1">
    <location>
        <begin position="301"/>
        <end position="310"/>
    </location>
</feature>
<feature type="region of interest" description="Disordered" evidence="1">
    <location>
        <begin position="279"/>
        <end position="310"/>
    </location>
</feature>
<evidence type="ECO:0000313" key="2">
    <source>
        <dbReference type="EMBL" id="KAF2490843.1"/>
    </source>
</evidence>
<dbReference type="EMBL" id="MU004196">
    <property type="protein sequence ID" value="KAF2490843.1"/>
    <property type="molecule type" value="Genomic_DNA"/>
</dbReference>
<organism evidence="2 3">
    <name type="scientific">Lophium mytilinum</name>
    <dbReference type="NCBI Taxonomy" id="390894"/>
    <lineage>
        <taxon>Eukaryota</taxon>
        <taxon>Fungi</taxon>
        <taxon>Dikarya</taxon>
        <taxon>Ascomycota</taxon>
        <taxon>Pezizomycotina</taxon>
        <taxon>Dothideomycetes</taxon>
        <taxon>Pleosporomycetidae</taxon>
        <taxon>Mytilinidiales</taxon>
        <taxon>Mytilinidiaceae</taxon>
        <taxon>Lophium</taxon>
    </lineage>
</organism>
<protein>
    <submittedName>
        <fullName evidence="2">Uncharacterized protein</fullName>
    </submittedName>
</protein>
<dbReference type="OrthoDB" id="10540804at2759"/>
<evidence type="ECO:0000256" key="1">
    <source>
        <dbReference type="SAM" id="MobiDB-lite"/>
    </source>
</evidence>
<dbReference type="AlphaFoldDB" id="A0A6A6QGT0"/>